<comment type="caution">
    <text evidence="1">The sequence shown here is derived from an EMBL/GenBank/DDBJ whole genome shotgun (WGS) entry which is preliminary data.</text>
</comment>
<dbReference type="Proteomes" id="UP000311605">
    <property type="component" value="Unassembled WGS sequence"/>
</dbReference>
<dbReference type="OrthoDB" id="8404837at2"/>
<sequence length="84" mass="9495">MLSANAHAVPEFQASAPLSRQPFRQRLQARFVRLFRRLLKGGKTVAPGLPENLRADAGFEQPAPERAEAFWQDRQRSVGRDLPL</sequence>
<reference evidence="1 2" key="1">
    <citation type="submission" date="2019-06" db="EMBL/GenBank/DDBJ databases">
        <title>The draft genome of Rhizobium smilacinae PTYR-5.</title>
        <authorList>
            <person name="Liu L."/>
            <person name="Li L."/>
            <person name="Zhang X."/>
        </authorList>
    </citation>
    <scope>NUCLEOTIDE SEQUENCE [LARGE SCALE GENOMIC DNA]</scope>
    <source>
        <strain evidence="1 2">PTYR-5</strain>
    </source>
</reference>
<proteinExistence type="predicted"/>
<accession>A0A5C4XHM7</accession>
<gene>
    <name evidence="1" type="ORF">FHP24_16785</name>
</gene>
<dbReference type="RefSeq" id="WP_139677365.1">
    <property type="nucleotide sequence ID" value="NZ_VDMN01000003.1"/>
</dbReference>
<evidence type="ECO:0000313" key="2">
    <source>
        <dbReference type="Proteomes" id="UP000311605"/>
    </source>
</evidence>
<evidence type="ECO:0000313" key="1">
    <source>
        <dbReference type="EMBL" id="TNM62872.1"/>
    </source>
</evidence>
<dbReference type="EMBL" id="VDMN01000003">
    <property type="protein sequence ID" value="TNM62872.1"/>
    <property type="molecule type" value="Genomic_DNA"/>
</dbReference>
<name>A0A5C4XHM7_9HYPH</name>
<protein>
    <submittedName>
        <fullName evidence="1">Uncharacterized protein</fullName>
    </submittedName>
</protein>
<keyword evidence="2" id="KW-1185">Reference proteome</keyword>
<organism evidence="1 2">
    <name type="scientific">Aliirhizobium smilacinae</name>
    <dbReference type="NCBI Taxonomy" id="1395944"/>
    <lineage>
        <taxon>Bacteria</taxon>
        <taxon>Pseudomonadati</taxon>
        <taxon>Pseudomonadota</taxon>
        <taxon>Alphaproteobacteria</taxon>
        <taxon>Hyphomicrobiales</taxon>
        <taxon>Rhizobiaceae</taxon>
        <taxon>Aliirhizobium</taxon>
    </lineage>
</organism>
<dbReference type="AlphaFoldDB" id="A0A5C4XHM7"/>